<evidence type="ECO:0000313" key="3">
    <source>
        <dbReference type="EMBL" id="WSA34278.1"/>
    </source>
</evidence>
<keyword evidence="1" id="KW-0808">Transferase</keyword>
<organism evidence="3 4">
    <name type="scientific">Micromonospora peucetia</name>
    <dbReference type="NCBI Taxonomy" id="47871"/>
    <lineage>
        <taxon>Bacteria</taxon>
        <taxon>Bacillati</taxon>
        <taxon>Actinomycetota</taxon>
        <taxon>Actinomycetes</taxon>
        <taxon>Micromonosporales</taxon>
        <taxon>Micromonosporaceae</taxon>
        <taxon>Micromonospora</taxon>
    </lineage>
</organism>
<proteinExistence type="predicted"/>
<evidence type="ECO:0000259" key="2">
    <source>
        <dbReference type="Pfam" id="PF08241"/>
    </source>
</evidence>
<dbReference type="SUPFAM" id="SSF53335">
    <property type="entry name" value="S-adenosyl-L-methionine-dependent methyltransferases"/>
    <property type="match status" value="1"/>
</dbReference>
<dbReference type="CDD" id="cd02440">
    <property type="entry name" value="AdoMet_MTases"/>
    <property type="match status" value="1"/>
</dbReference>
<accession>A0ABZ1EJ51</accession>
<name>A0ABZ1EJ51_9ACTN</name>
<dbReference type="Gene3D" id="3.40.50.150">
    <property type="entry name" value="Vaccinia Virus protein VP39"/>
    <property type="match status" value="1"/>
</dbReference>
<sequence>MMAIAPTQRYQFRNSPHQLHPLQEMLDPVTLDDLTRLGVTAGHTALDVGAGAGSIARHLCELVGHAGKVIAVDIDTSMLNPTGVLDVYQRDLRTQPLPVKPGTIDIATARCVLEHLPNRHLLLHQMINALRPGGHLVLGEIVYAPVSVHAPADSDNDLITRVVHTILDILAARGVDLHWGDKVPSALLANGFEQVHTRWAAETWAGGSAGCRLYADNATQLRDRLLAEELSHDELDRFAELMTDPTVLVRGYQFASTTARKPL</sequence>
<evidence type="ECO:0000313" key="4">
    <source>
        <dbReference type="Proteomes" id="UP001334804"/>
    </source>
</evidence>
<dbReference type="Proteomes" id="UP001334804">
    <property type="component" value="Chromosome"/>
</dbReference>
<keyword evidence="3" id="KW-0489">Methyltransferase</keyword>
<dbReference type="RefSeq" id="WP_326564411.1">
    <property type="nucleotide sequence ID" value="NZ_CP109071.1"/>
</dbReference>
<dbReference type="InterPro" id="IPR029063">
    <property type="entry name" value="SAM-dependent_MTases_sf"/>
</dbReference>
<dbReference type="Pfam" id="PF08241">
    <property type="entry name" value="Methyltransf_11"/>
    <property type="match status" value="1"/>
</dbReference>
<dbReference type="PANTHER" id="PTHR43861:SF3">
    <property type="entry name" value="PUTATIVE (AFU_ORTHOLOGUE AFUA_2G14390)-RELATED"/>
    <property type="match status" value="1"/>
</dbReference>
<dbReference type="InterPro" id="IPR013216">
    <property type="entry name" value="Methyltransf_11"/>
</dbReference>
<gene>
    <name evidence="3" type="ORF">OIE14_09665</name>
</gene>
<dbReference type="PANTHER" id="PTHR43861">
    <property type="entry name" value="TRANS-ACONITATE 2-METHYLTRANSFERASE-RELATED"/>
    <property type="match status" value="1"/>
</dbReference>
<dbReference type="GO" id="GO:0032259">
    <property type="term" value="P:methylation"/>
    <property type="evidence" value="ECO:0007669"/>
    <property type="project" value="UniProtKB-KW"/>
</dbReference>
<keyword evidence="4" id="KW-1185">Reference proteome</keyword>
<dbReference type="EMBL" id="CP109071">
    <property type="protein sequence ID" value="WSA34278.1"/>
    <property type="molecule type" value="Genomic_DNA"/>
</dbReference>
<protein>
    <submittedName>
        <fullName evidence="3">Methyltransferase domain-containing protein</fullName>
    </submittedName>
</protein>
<reference evidence="3 4" key="1">
    <citation type="submission" date="2022-10" db="EMBL/GenBank/DDBJ databases">
        <title>The complete genomes of actinobacterial strains from the NBC collection.</title>
        <authorList>
            <person name="Joergensen T.S."/>
            <person name="Alvarez Arevalo M."/>
            <person name="Sterndorff E.B."/>
            <person name="Faurdal D."/>
            <person name="Vuksanovic O."/>
            <person name="Mourched A.-S."/>
            <person name="Charusanti P."/>
            <person name="Shaw S."/>
            <person name="Blin K."/>
            <person name="Weber T."/>
        </authorList>
    </citation>
    <scope>NUCLEOTIDE SEQUENCE [LARGE SCALE GENOMIC DNA]</scope>
    <source>
        <strain evidence="3 4">NBC 01809</strain>
    </source>
</reference>
<dbReference type="GO" id="GO:0008168">
    <property type="term" value="F:methyltransferase activity"/>
    <property type="evidence" value="ECO:0007669"/>
    <property type="project" value="UniProtKB-KW"/>
</dbReference>
<evidence type="ECO:0000256" key="1">
    <source>
        <dbReference type="ARBA" id="ARBA00022679"/>
    </source>
</evidence>
<feature type="domain" description="Methyltransferase type 11" evidence="2">
    <location>
        <begin position="46"/>
        <end position="138"/>
    </location>
</feature>